<name>A0A443I1E9_BYSSP</name>
<protein>
    <submittedName>
        <fullName evidence="2">FAD dependent oxidoreductase superfamily</fullName>
    </submittedName>
</protein>
<reference evidence="2 3" key="1">
    <citation type="journal article" date="2018" name="Front. Microbiol.">
        <title>Genomic and genetic insights into a cosmopolitan fungus, Paecilomyces variotii (Eurotiales).</title>
        <authorList>
            <person name="Urquhart A.S."/>
            <person name="Mondo S.J."/>
            <person name="Makela M.R."/>
            <person name="Hane J.K."/>
            <person name="Wiebenga A."/>
            <person name="He G."/>
            <person name="Mihaltcheva S."/>
            <person name="Pangilinan J."/>
            <person name="Lipzen A."/>
            <person name="Barry K."/>
            <person name="de Vries R.P."/>
            <person name="Grigoriev I.V."/>
            <person name="Idnurm A."/>
        </authorList>
    </citation>
    <scope>NUCLEOTIDE SEQUENCE [LARGE SCALE GENOMIC DNA]</scope>
    <source>
        <strain evidence="2 3">CBS 101075</strain>
    </source>
</reference>
<dbReference type="RefSeq" id="XP_028487506.1">
    <property type="nucleotide sequence ID" value="XM_028629871.1"/>
</dbReference>
<dbReference type="SUPFAM" id="SSF51905">
    <property type="entry name" value="FAD/NAD(P)-binding domain"/>
    <property type="match status" value="1"/>
</dbReference>
<organism evidence="2 3">
    <name type="scientific">Byssochlamys spectabilis</name>
    <name type="common">Paecilomyces variotii</name>
    <dbReference type="NCBI Taxonomy" id="264951"/>
    <lineage>
        <taxon>Eukaryota</taxon>
        <taxon>Fungi</taxon>
        <taxon>Dikarya</taxon>
        <taxon>Ascomycota</taxon>
        <taxon>Pezizomycotina</taxon>
        <taxon>Eurotiomycetes</taxon>
        <taxon>Eurotiomycetidae</taxon>
        <taxon>Eurotiales</taxon>
        <taxon>Thermoascaceae</taxon>
        <taxon>Paecilomyces</taxon>
    </lineage>
</organism>
<dbReference type="InterPro" id="IPR006076">
    <property type="entry name" value="FAD-dep_OxRdtase"/>
</dbReference>
<dbReference type="Pfam" id="PF01266">
    <property type="entry name" value="DAO"/>
    <property type="match status" value="1"/>
</dbReference>
<dbReference type="AlphaFoldDB" id="A0A443I1E9"/>
<dbReference type="Gene3D" id="3.50.50.60">
    <property type="entry name" value="FAD/NAD(P)-binding domain"/>
    <property type="match status" value="1"/>
</dbReference>
<dbReference type="STRING" id="264951.A0A443I1E9"/>
<dbReference type="PANTHER" id="PTHR13847">
    <property type="entry name" value="SARCOSINE DEHYDROGENASE-RELATED"/>
    <property type="match status" value="1"/>
</dbReference>
<dbReference type="PANTHER" id="PTHR13847:SF279">
    <property type="entry name" value="FAD DEPENDENT OXIDOREDUCTASE DOMAIN-CONTAINING PROTEIN-RELATED"/>
    <property type="match status" value="1"/>
</dbReference>
<evidence type="ECO:0000313" key="2">
    <source>
        <dbReference type="EMBL" id="RWQ97861.1"/>
    </source>
</evidence>
<dbReference type="Gene3D" id="3.30.9.10">
    <property type="entry name" value="D-Amino Acid Oxidase, subunit A, domain 2"/>
    <property type="match status" value="1"/>
</dbReference>
<evidence type="ECO:0000259" key="1">
    <source>
        <dbReference type="Pfam" id="PF01266"/>
    </source>
</evidence>
<comment type="caution">
    <text evidence="2">The sequence shown here is derived from an EMBL/GenBank/DDBJ whole genome shotgun (WGS) entry which is preliminary data.</text>
</comment>
<sequence>MPFPVPNSTVSFWRAQPDELDDYRSTESLPSECDIVIIGAGYAGASVAYHLLDENPTPPSIVMLEARQACSGATGRNGGHIKPSLYASIGNMSAKYGLEAAVELAEFEKAHLHAIKELVEKEDIDCDFQLTRAFDVFLSETQNEKVKNDIEALQKAGVSLLDVQYTPGSKAENVCGVKDARGCTSFTAGSIWPYRLIIHLLRIALSRGVNLQTHTPVAEISGTADPSSGRWTVTTSSRGSIKAKKVIFATNAYTSALLPQYKGKIVPVRGMCSRIMTPKDKPSPYLPNTYSLRWSPTIFDYLIPRPDGSIIVGGARAEYLPELSNWYNVVDDSELIEPAKNYFDGYMQRHFRGWEDSGAYTDRVWTGVMGYSSDYLPHVGCVPGKPEQYILAGFTGHGMPQVFLSAKGISRMIRENRPFEESGVPRLYKTSEARLKSTENAILAAVGRGTEKAQL</sequence>
<dbReference type="Proteomes" id="UP000283841">
    <property type="component" value="Unassembled WGS sequence"/>
</dbReference>
<keyword evidence="3" id="KW-1185">Reference proteome</keyword>
<dbReference type="GO" id="GO:0005737">
    <property type="term" value="C:cytoplasm"/>
    <property type="evidence" value="ECO:0007669"/>
    <property type="project" value="TreeGrafter"/>
</dbReference>
<dbReference type="EMBL" id="RCNU01000002">
    <property type="protein sequence ID" value="RWQ97861.1"/>
    <property type="molecule type" value="Genomic_DNA"/>
</dbReference>
<proteinExistence type="predicted"/>
<dbReference type="InterPro" id="IPR036188">
    <property type="entry name" value="FAD/NAD-bd_sf"/>
</dbReference>
<dbReference type="GeneID" id="39599148"/>
<accession>A0A443I1E9</accession>
<gene>
    <name evidence="2" type="ORF">C8Q69DRAFT_456985</name>
</gene>
<evidence type="ECO:0000313" key="3">
    <source>
        <dbReference type="Proteomes" id="UP000283841"/>
    </source>
</evidence>
<feature type="domain" description="FAD dependent oxidoreductase" evidence="1">
    <location>
        <begin position="34"/>
        <end position="409"/>
    </location>
</feature>
<dbReference type="VEuPathDB" id="FungiDB:C8Q69DRAFT_456985"/>